<dbReference type="Proteomes" id="UP001603978">
    <property type="component" value="Unassembled WGS sequence"/>
</dbReference>
<reference evidence="1 2" key="1">
    <citation type="submission" date="2024-10" db="EMBL/GenBank/DDBJ databases">
        <authorList>
            <person name="Topkara A.R."/>
            <person name="Saygin H."/>
        </authorList>
    </citation>
    <scope>NUCLEOTIDE SEQUENCE [LARGE SCALE GENOMIC DNA]</scope>
    <source>
        <strain evidence="1 2">M3C6</strain>
    </source>
</reference>
<dbReference type="RefSeq" id="WP_393176814.1">
    <property type="nucleotide sequence ID" value="NZ_JBICRM010000055.1"/>
</dbReference>
<accession>A0ABW7AUJ7</accession>
<name>A0ABW7AUJ7_9ACTN</name>
<protein>
    <submittedName>
        <fullName evidence="1">Uncharacterized protein</fullName>
    </submittedName>
</protein>
<dbReference type="EMBL" id="JBICRM010000055">
    <property type="protein sequence ID" value="MFG1710744.1"/>
    <property type="molecule type" value="Genomic_DNA"/>
</dbReference>
<comment type="caution">
    <text evidence="1">The sequence shown here is derived from an EMBL/GenBank/DDBJ whole genome shotgun (WGS) entry which is preliminary data.</text>
</comment>
<evidence type="ECO:0000313" key="2">
    <source>
        <dbReference type="Proteomes" id="UP001603978"/>
    </source>
</evidence>
<organism evidence="1 2">
    <name type="scientific">Nonomuraea marmarensis</name>
    <dbReference type="NCBI Taxonomy" id="3351344"/>
    <lineage>
        <taxon>Bacteria</taxon>
        <taxon>Bacillati</taxon>
        <taxon>Actinomycetota</taxon>
        <taxon>Actinomycetes</taxon>
        <taxon>Streptosporangiales</taxon>
        <taxon>Streptosporangiaceae</taxon>
        <taxon>Nonomuraea</taxon>
    </lineage>
</organism>
<evidence type="ECO:0000313" key="1">
    <source>
        <dbReference type="EMBL" id="MFG1710744.1"/>
    </source>
</evidence>
<keyword evidence="2" id="KW-1185">Reference proteome</keyword>
<sequence length="69" mass="7920">MRDYLAVLDREEWCQTVRANLDRADDFYAWFADNVAALLRREPSRVRRREPQRTGAVGCECGTVGRSGS</sequence>
<gene>
    <name evidence="1" type="ORF">ACFLIM_47035</name>
</gene>
<proteinExistence type="predicted"/>